<dbReference type="PROSITE" id="PS51186">
    <property type="entry name" value="GNAT"/>
    <property type="match status" value="1"/>
</dbReference>
<evidence type="ECO:0000313" key="2">
    <source>
        <dbReference type="EMBL" id="WOB50973.1"/>
    </source>
</evidence>
<dbReference type="InterPro" id="IPR000182">
    <property type="entry name" value="GNAT_dom"/>
</dbReference>
<gene>
    <name evidence="2" type="ORF">NYR97_06235</name>
</gene>
<dbReference type="CDD" id="cd04301">
    <property type="entry name" value="NAT_SF"/>
    <property type="match status" value="1"/>
</dbReference>
<evidence type="ECO:0000259" key="1">
    <source>
        <dbReference type="PROSITE" id="PS51186"/>
    </source>
</evidence>
<reference evidence="2 3" key="1">
    <citation type="submission" date="2022-08" db="EMBL/GenBank/DDBJ databases">
        <title>Whole genome sequencing-based tracing of a 2022 introduction and outbreak of Xanthomonas hortorum pv. pelargonii.</title>
        <authorList>
            <person name="Iruegas-Bocardo F."/>
            <person name="Weisberg A.K."/>
            <person name="Riutta E.R."/>
            <person name="Kilday K."/>
            <person name="Bonkowski J.C."/>
            <person name="Creswell T."/>
            <person name="Daughtrey M.L."/>
            <person name="Rane K."/>
            <person name="Grunwald N.J."/>
            <person name="Chang J.H."/>
            <person name="Putnam M.L."/>
        </authorList>
    </citation>
    <scope>NUCLEOTIDE SEQUENCE [LARGE SCALE GENOMIC DNA]</scope>
    <source>
        <strain evidence="2 3">22-323</strain>
    </source>
</reference>
<accession>A0AAU0BFW0</accession>
<proteinExistence type="predicted"/>
<name>A0AAU0BFW0_9XANT</name>
<dbReference type="Proteomes" id="UP001302716">
    <property type="component" value="Chromosome"/>
</dbReference>
<dbReference type="InterPro" id="IPR016181">
    <property type="entry name" value="Acyl_CoA_acyltransferase"/>
</dbReference>
<dbReference type="Gene3D" id="3.40.630.30">
    <property type="match status" value="1"/>
</dbReference>
<dbReference type="Pfam" id="PF13508">
    <property type="entry name" value="Acetyltransf_7"/>
    <property type="match status" value="1"/>
</dbReference>
<evidence type="ECO:0000313" key="3">
    <source>
        <dbReference type="Proteomes" id="UP001302716"/>
    </source>
</evidence>
<dbReference type="InterPro" id="IPR053144">
    <property type="entry name" value="Acetyltransferase_Butenolide"/>
</dbReference>
<keyword evidence="3" id="KW-1185">Reference proteome</keyword>
<feature type="domain" description="N-acetyltransferase" evidence="1">
    <location>
        <begin position="1"/>
        <end position="146"/>
    </location>
</feature>
<organism evidence="2 3">
    <name type="scientific">Xanthomonas hydrangeae</name>
    <dbReference type="NCBI Taxonomy" id="2775159"/>
    <lineage>
        <taxon>Bacteria</taxon>
        <taxon>Pseudomonadati</taxon>
        <taxon>Pseudomonadota</taxon>
        <taxon>Gammaproteobacteria</taxon>
        <taxon>Lysobacterales</taxon>
        <taxon>Lysobacteraceae</taxon>
        <taxon>Xanthomonas</taxon>
    </lineage>
</organism>
<dbReference type="SUPFAM" id="SSF55729">
    <property type="entry name" value="Acyl-CoA N-acyltransferases (Nat)"/>
    <property type="match status" value="1"/>
</dbReference>
<dbReference type="PANTHER" id="PTHR43233:SF1">
    <property type="entry name" value="FAMILY N-ACETYLTRANSFERASE, PUTATIVE (AFU_ORTHOLOGUE AFUA_6G03350)-RELATED"/>
    <property type="match status" value="1"/>
</dbReference>
<dbReference type="GO" id="GO:0016747">
    <property type="term" value="F:acyltransferase activity, transferring groups other than amino-acyl groups"/>
    <property type="evidence" value="ECO:0007669"/>
    <property type="project" value="InterPro"/>
</dbReference>
<protein>
    <submittedName>
        <fullName evidence="2">GNAT family N-acetyltransferase</fullName>
    </submittedName>
</protein>
<sequence length="146" mass="15614">MPYRVVHQIPTVEAYRHLRQASGLSPKALEAAERGLPNSLFSVQVLCDGEPVAMGRVIGDGGCFYQVVDIAVLPEHQGRGLGKAVMGEIAGYIEREVSASAYVSLIADGQAYRLYQQFGFVLTAPASVGMAFKRNTSSASAAPNLR</sequence>
<dbReference type="PANTHER" id="PTHR43233">
    <property type="entry name" value="FAMILY N-ACETYLTRANSFERASE, PUTATIVE (AFU_ORTHOLOGUE AFUA_6G03350)-RELATED"/>
    <property type="match status" value="1"/>
</dbReference>
<dbReference type="EMBL" id="CP103836">
    <property type="protein sequence ID" value="WOB50973.1"/>
    <property type="molecule type" value="Genomic_DNA"/>
</dbReference>
<dbReference type="AlphaFoldDB" id="A0AAU0BFW0"/>